<dbReference type="SUPFAM" id="SSF48371">
    <property type="entry name" value="ARM repeat"/>
    <property type="match status" value="1"/>
</dbReference>
<evidence type="ECO:0008006" key="10">
    <source>
        <dbReference type="Google" id="ProtNLM"/>
    </source>
</evidence>
<feature type="region of interest" description="Disordered" evidence="7">
    <location>
        <begin position="409"/>
        <end position="464"/>
    </location>
</feature>
<evidence type="ECO:0000256" key="6">
    <source>
        <dbReference type="ARBA" id="ARBA00023136"/>
    </source>
</evidence>
<keyword evidence="5" id="KW-0653">Protein transport</keyword>
<evidence type="ECO:0000313" key="8">
    <source>
        <dbReference type="EMBL" id="KZV96926.1"/>
    </source>
</evidence>
<evidence type="ECO:0000256" key="1">
    <source>
        <dbReference type="ARBA" id="ARBA00004308"/>
    </source>
</evidence>
<dbReference type="PANTHER" id="PTHR22781:SF12">
    <property type="entry name" value="AP-3 COMPLEX SUBUNIT DELTA-1"/>
    <property type="match status" value="1"/>
</dbReference>
<feature type="region of interest" description="Disordered" evidence="7">
    <location>
        <begin position="273"/>
        <end position="372"/>
    </location>
</feature>
<evidence type="ECO:0000313" key="9">
    <source>
        <dbReference type="Proteomes" id="UP000077266"/>
    </source>
</evidence>
<dbReference type="Proteomes" id="UP000077266">
    <property type="component" value="Unassembled WGS sequence"/>
</dbReference>
<dbReference type="STRING" id="1314781.A0A165KUT6"/>
<proteinExistence type="inferred from homology"/>
<dbReference type="InParanoid" id="A0A165KUT6"/>
<evidence type="ECO:0000256" key="2">
    <source>
        <dbReference type="ARBA" id="ARBA00006613"/>
    </source>
</evidence>
<feature type="compositionally biased region" description="Basic and acidic residues" evidence="7">
    <location>
        <begin position="302"/>
        <end position="312"/>
    </location>
</feature>
<dbReference type="EMBL" id="KV425936">
    <property type="protein sequence ID" value="KZV96926.1"/>
    <property type="molecule type" value="Genomic_DNA"/>
</dbReference>
<evidence type="ECO:0000256" key="3">
    <source>
        <dbReference type="ARBA" id="ARBA00022448"/>
    </source>
</evidence>
<evidence type="ECO:0000256" key="7">
    <source>
        <dbReference type="SAM" id="MobiDB-lite"/>
    </source>
</evidence>
<dbReference type="GO" id="GO:0010008">
    <property type="term" value="C:endosome membrane"/>
    <property type="evidence" value="ECO:0007669"/>
    <property type="project" value="TreeGrafter"/>
</dbReference>
<dbReference type="GO" id="GO:0030123">
    <property type="term" value="C:AP-3 adaptor complex"/>
    <property type="evidence" value="ECO:0007669"/>
    <property type="project" value="InterPro"/>
</dbReference>
<organism evidence="8 9">
    <name type="scientific">Exidia glandulosa HHB12029</name>
    <dbReference type="NCBI Taxonomy" id="1314781"/>
    <lineage>
        <taxon>Eukaryota</taxon>
        <taxon>Fungi</taxon>
        <taxon>Dikarya</taxon>
        <taxon>Basidiomycota</taxon>
        <taxon>Agaricomycotina</taxon>
        <taxon>Agaricomycetes</taxon>
        <taxon>Auriculariales</taxon>
        <taxon>Exidiaceae</taxon>
        <taxon>Exidia</taxon>
    </lineage>
</organism>
<dbReference type="InterPro" id="IPR011989">
    <property type="entry name" value="ARM-like"/>
</dbReference>
<feature type="compositionally biased region" description="Polar residues" evidence="7">
    <location>
        <begin position="412"/>
        <end position="421"/>
    </location>
</feature>
<dbReference type="AlphaFoldDB" id="A0A165KUT6"/>
<name>A0A165KUT6_EXIGL</name>
<dbReference type="InterPro" id="IPR016024">
    <property type="entry name" value="ARM-type_fold"/>
</dbReference>
<gene>
    <name evidence="8" type="ORF">EXIGLDRAFT_764838</name>
</gene>
<feature type="compositionally biased region" description="Basic and acidic residues" evidence="7">
    <location>
        <begin position="334"/>
        <end position="364"/>
    </location>
</feature>
<dbReference type="InterPro" id="IPR017105">
    <property type="entry name" value="AP3_complex_dsu"/>
</dbReference>
<evidence type="ECO:0000256" key="4">
    <source>
        <dbReference type="ARBA" id="ARBA00022737"/>
    </source>
</evidence>
<reference evidence="8 9" key="1">
    <citation type="journal article" date="2016" name="Mol. Biol. Evol.">
        <title>Comparative Genomics of Early-Diverging Mushroom-Forming Fungi Provides Insights into the Origins of Lignocellulose Decay Capabilities.</title>
        <authorList>
            <person name="Nagy L.G."/>
            <person name="Riley R."/>
            <person name="Tritt A."/>
            <person name="Adam C."/>
            <person name="Daum C."/>
            <person name="Floudas D."/>
            <person name="Sun H."/>
            <person name="Yadav J.S."/>
            <person name="Pangilinan J."/>
            <person name="Larsson K.H."/>
            <person name="Matsuura K."/>
            <person name="Barry K."/>
            <person name="Labutti K."/>
            <person name="Kuo R."/>
            <person name="Ohm R.A."/>
            <person name="Bhattacharya S.S."/>
            <person name="Shirouzu T."/>
            <person name="Yoshinaga Y."/>
            <person name="Martin F.M."/>
            <person name="Grigoriev I.V."/>
            <person name="Hibbett D.S."/>
        </authorList>
    </citation>
    <scope>NUCLEOTIDE SEQUENCE [LARGE SCALE GENOMIC DNA]</scope>
    <source>
        <strain evidence="8 9">HHB12029</strain>
    </source>
</reference>
<dbReference type="PANTHER" id="PTHR22781">
    <property type="entry name" value="DELTA ADAPTIN-RELATED"/>
    <property type="match status" value="1"/>
</dbReference>
<dbReference type="GO" id="GO:0006623">
    <property type="term" value="P:protein targeting to vacuole"/>
    <property type="evidence" value="ECO:0007669"/>
    <property type="project" value="TreeGrafter"/>
</dbReference>
<dbReference type="Gene3D" id="1.25.10.10">
    <property type="entry name" value="Leucine-rich Repeat Variant"/>
    <property type="match status" value="1"/>
</dbReference>
<comment type="similarity">
    <text evidence="2">Belongs to the adaptor complexes large subunit family.</text>
</comment>
<dbReference type="GO" id="GO:0006896">
    <property type="term" value="P:Golgi to vacuole transport"/>
    <property type="evidence" value="ECO:0007669"/>
    <property type="project" value="TreeGrafter"/>
</dbReference>
<keyword evidence="6" id="KW-0472">Membrane</keyword>
<keyword evidence="4" id="KW-0677">Repeat</keyword>
<feature type="non-terminal residue" evidence="8">
    <location>
        <position position="1"/>
    </location>
</feature>
<evidence type="ECO:0000256" key="5">
    <source>
        <dbReference type="ARBA" id="ARBA00022927"/>
    </source>
</evidence>
<comment type="subcellular location">
    <subcellularLocation>
        <location evidence="1">Endomembrane system</location>
    </subcellularLocation>
</comment>
<keyword evidence="3" id="KW-0813">Transport</keyword>
<sequence length="464" mass="50453">LTLAQRILAILQRDAYARIPDFAWLLSVLVDLAYVARAPIGAQLRDALVDVCLRVRAVRPYASQLMVRVLADASSFVDDDGDGCGEVLWAAAWIVGEYRVEQKDAHRVIGHLIQPSIKFLPADTIAVFLQSAMKVFGYWAAEVAAEWNDAAHLGAARRMADELSGALEPFTAHADVEVQERAANIVALLAFLRADLAAHTPQPVSPRAELDPDAYGFAEPEPQQEIGSLHFPKSLLLLQPLFSTPDFGPVAPDAQASVPLPVGIDLDAWIVPPPAPVRPVVEKEDYDEPSTRKNGKAKTKGKGKEKENGEPVKKKKKRDVGGTDVTSPQPLETPEERAERERKKAERLERMRDDPYYIVDDRPKRQTTSSSLAHDIDSIPVVKLELTLPSTPAAPSIPSIRASDVVVDRTGYTPSSRGATPTPTPVPALDTTNDAPSTPEPIKVVRAKKKKTAGPSKKSSVAVE</sequence>
<protein>
    <recommendedName>
        <fullName evidence="10">AP-3 complex subunit delta</fullName>
    </recommendedName>
</protein>
<dbReference type="OrthoDB" id="10264595at2759"/>
<keyword evidence="9" id="KW-1185">Reference proteome</keyword>
<feature type="compositionally biased region" description="Low complexity" evidence="7">
    <location>
        <begin position="453"/>
        <end position="464"/>
    </location>
</feature>
<accession>A0A165KUT6</accession>